<evidence type="ECO:0000256" key="4">
    <source>
        <dbReference type="ARBA" id="ARBA00022692"/>
    </source>
</evidence>
<evidence type="ECO:0000256" key="5">
    <source>
        <dbReference type="ARBA" id="ARBA00022989"/>
    </source>
</evidence>
<feature type="transmembrane region" description="Helical" evidence="7">
    <location>
        <begin position="266"/>
        <end position="289"/>
    </location>
</feature>
<keyword evidence="4 7" id="KW-0812">Transmembrane</keyword>
<name>A0A1H6RQQ4_9LACT</name>
<dbReference type="GO" id="GO:0016413">
    <property type="term" value="F:O-acetyltransferase activity"/>
    <property type="evidence" value="ECO:0007669"/>
    <property type="project" value="TreeGrafter"/>
</dbReference>
<gene>
    <name evidence="9" type="ORF">SAMN04488113_102158</name>
</gene>
<dbReference type="GO" id="GO:0009246">
    <property type="term" value="P:enterobacterial common antigen biosynthetic process"/>
    <property type="evidence" value="ECO:0007669"/>
    <property type="project" value="TreeGrafter"/>
</dbReference>
<evidence type="ECO:0000313" key="10">
    <source>
        <dbReference type="Proteomes" id="UP000198564"/>
    </source>
</evidence>
<reference evidence="10" key="1">
    <citation type="submission" date="2016-10" db="EMBL/GenBank/DDBJ databases">
        <authorList>
            <person name="Varghese N."/>
            <person name="Submissions S."/>
        </authorList>
    </citation>
    <scope>NUCLEOTIDE SEQUENCE [LARGE SCALE GENOMIC DNA]</scope>
    <source>
        <strain evidence="10">DSM 25751</strain>
    </source>
</reference>
<dbReference type="GO" id="GO:0016787">
    <property type="term" value="F:hydrolase activity"/>
    <property type="evidence" value="ECO:0007669"/>
    <property type="project" value="UniProtKB-KW"/>
</dbReference>
<sequence length="332" mass="39088">MVKRNDAIDTLKALAIISVIFVHGLSDVRLYKIFAPYYIWQAVPVFMVLMGYNAAQSFMRKNQTKLSRIFTPHYLMNKVRRIFLPFTCIWLLEVIIQYVHFENKDIKKLLTSYFEGGYGPGSYFIPIMIQATVIIPFLYIIMRKKPTRMMILLFFVSLFIDVMSYTLTIDGSLYRILIIRYLFALVLGIWYALKKSDIKVKGLIIPALVSFIYITAVYYYDWIGIVEKFWNSQHAPSYFYTLLIILVANNYLSIGRESPLEKLSLLIGRASFHIYLTQMFYFWCIHAYFSDLSGILYVFTFLTIPIVIGLLFYKLDIKWTKPNQTRKDKKSR</sequence>
<evidence type="ECO:0000256" key="3">
    <source>
        <dbReference type="ARBA" id="ARBA00022475"/>
    </source>
</evidence>
<dbReference type="EMBL" id="FNYW01000002">
    <property type="protein sequence ID" value="SEI53905.1"/>
    <property type="molecule type" value="Genomic_DNA"/>
</dbReference>
<keyword evidence="3" id="KW-1003">Cell membrane</keyword>
<organism evidence="9 10">
    <name type="scientific">Alkalibacterium gilvum</name>
    <dbReference type="NCBI Taxonomy" id="1130080"/>
    <lineage>
        <taxon>Bacteria</taxon>
        <taxon>Bacillati</taxon>
        <taxon>Bacillota</taxon>
        <taxon>Bacilli</taxon>
        <taxon>Lactobacillales</taxon>
        <taxon>Carnobacteriaceae</taxon>
        <taxon>Alkalibacterium</taxon>
    </lineage>
</organism>
<feature type="transmembrane region" description="Helical" evidence="7">
    <location>
        <begin position="37"/>
        <end position="55"/>
    </location>
</feature>
<keyword evidence="5 7" id="KW-1133">Transmembrane helix</keyword>
<feature type="transmembrane region" description="Helical" evidence="7">
    <location>
        <begin position="295"/>
        <end position="313"/>
    </location>
</feature>
<accession>A0A1H6RQQ4</accession>
<protein>
    <submittedName>
        <fullName evidence="9">Peptidoglycan/LPS O-acetylase OafA/YrhL, contains acyltransferase and SGNH-hydrolase domains</fullName>
    </submittedName>
</protein>
<keyword evidence="6 7" id="KW-0472">Membrane</keyword>
<feature type="transmembrane region" description="Helical" evidence="7">
    <location>
        <begin position="173"/>
        <end position="193"/>
    </location>
</feature>
<dbReference type="RefSeq" id="WP_091632467.1">
    <property type="nucleotide sequence ID" value="NZ_FNYW01000002.1"/>
</dbReference>
<feature type="transmembrane region" description="Helical" evidence="7">
    <location>
        <begin position="121"/>
        <end position="142"/>
    </location>
</feature>
<dbReference type="PANTHER" id="PTHR40074:SF2">
    <property type="entry name" value="O-ACETYLTRANSFERASE WECH"/>
    <property type="match status" value="1"/>
</dbReference>
<evidence type="ECO:0000259" key="8">
    <source>
        <dbReference type="Pfam" id="PF01757"/>
    </source>
</evidence>
<evidence type="ECO:0000256" key="6">
    <source>
        <dbReference type="ARBA" id="ARBA00023136"/>
    </source>
</evidence>
<dbReference type="PANTHER" id="PTHR40074">
    <property type="entry name" value="O-ACETYLTRANSFERASE WECH"/>
    <property type="match status" value="1"/>
</dbReference>
<dbReference type="AlphaFoldDB" id="A0A1H6RQQ4"/>
<evidence type="ECO:0000256" key="1">
    <source>
        <dbReference type="ARBA" id="ARBA00004651"/>
    </source>
</evidence>
<feature type="domain" description="Acyltransferase 3" evidence="8">
    <location>
        <begin position="6"/>
        <end position="313"/>
    </location>
</feature>
<evidence type="ECO:0000256" key="7">
    <source>
        <dbReference type="SAM" id="Phobius"/>
    </source>
</evidence>
<keyword evidence="10" id="KW-1185">Reference proteome</keyword>
<feature type="transmembrane region" description="Helical" evidence="7">
    <location>
        <begin position="82"/>
        <end position="101"/>
    </location>
</feature>
<dbReference type="GO" id="GO:0005886">
    <property type="term" value="C:plasma membrane"/>
    <property type="evidence" value="ECO:0007669"/>
    <property type="project" value="UniProtKB-SubCell"/>
</dbReference>
<feature type="transmembrane region" description="Helical" evidence="7">
    <location>
        <begin position="200"/>
        <end position="220"/>
    </location>
</feature>
<keyword evidence="9" id="KW-0808">Transferase</keyword>
<evidence type="ECO:0000256" key="2">
    <source>
        <dbReference type="ARBA" id="ARBA00007400"/>
    </source>
</evidence>
<feature type="transmembrane region" description="Helical" evidence="7">
    <location>
        <begin position="149"/>
        <end position="167"/>
    </location>
</feature>
<dbReference type="InterPro" id="IPR002656">
    <property type="entry name" value="Acyl_transf_3_dom"/>
</dbReference>
<proteinExistence type="inferred from homology"/>
<dbReference type="Pfam" id="PF01757">
    <property type="entry name" value="Acyl_transf_3"/>
    <property type="match status" value="1"/>
</dbReference>
<keyword evidence="9" id="KW-0378">Hydrolase</keyword>
<feature type="transmembrane region" description="Helical" evidence="7">
    <location>
        <begin position="235"/>
        <end position="254"/>
    </location>
</feature>
<dbReference type="OrthoDB" id="847983at2"/>
<comment type="subcellular location">
    <subcellularLocation>
        <location evidence="1">Cell membrane</location>
        <topology evidence="1">Multi-pass membrane protein</topology>
    </subcellularLocation>
</comment>
<feature type="transmembrane region" description="Helical" evidence="7">
    <location>
        <begin position="7"/>
        <end position="25"/>
    </location>
</feature>
<comment type="similarity">
    <text evidence="2">Belongs to the acyltransferase 3 family.</text>
</comment>
<evidence type="ECO:0000313" key="9">
    <source>
        <dbReference type="EMBL" id="SEI53905.1"/>
    </source>
</evidence>
<keyword evidence="9" id="KW-0012">Acyltransferase</keyword>
<dbReference type="Proteomes" id="UP000198564">
    <property type="component" value="Unassembled WGS sequence"/>
</dbReference>
<dbReference type="STRING" id="1130080.SAMN04488113_102158"/>